<feature type="domain" description="Limonene-1,2-epoxide hydrolase" evidence="1">
    <location>
        <begin position="7"/>
        <end position="116"/>
    </location>
</feature>
<dbReference type="EMBL" id="VNIQ01000009">
    <property type="protein sequence ID" value="TYQ01023.1"/>
    <property type="molecule type" value="Genomic_DNA"/>
</dbReference>
<accession>A0A652YIF7</accession>
<proteinExistence type="predicted"/>
<comment type="caution">
    <text evidence="2">The sequence shown here is derived from an EMBL/GenBank/DDBJ whole genome shotgun (WGS) entry which is preliminary data.</text>
</comment>
<dbReference type="SUPFAM" id="SSF54427">
    <property type="entry name" value="NTF2-like"/>
    <property type="match status" value="1"/>
</dbReference>
<name>A0A652YIF7_NOCGL</name>
<keyword evidence="2" id="KW-0378">Hydrolase</keyword>
<dbReference type="Pfam" id="PF07858">
    <property type="entry name" value="LEH"/>
    <property type="match status" value="1"/>
</dbReference>
<dbReference type="GO" id="GO:0016787">
    <property type="term" value="F:hydrolase activity"/>
    <property type="evidence" value="ECO:0007669"/>
    <property type="project" value="UniProtKB-KW"/>
</dbReference>
<dbReference type="InterPro" id="IPR032710">
    <property type="entry name" value="NTF2-like_dom_sf"/>
</dbReference>
<dbReference type="AlphaFoldDB" id="A0A652YIF7"/>
<dbReference type="InterPro" id="IPR013100">
    <property type="entry name" value="LEH"/>
</dbReference>
<reference evidence="2" key="1">
    <citation type="submission" date="2019-07" db="EMBL/GenBank/DDBJ databases">
        <title>Genomic Encyclopedia of Type Strains, Phase IV (KMG-IV): sequencing the most valuable type-strain genomes for metagenomic binning, comparative biology and taxonomic classification.</title>
        <authorList>
            <person name="Goeker M."/>
        </authorList>
    </citation>
    <scope>NUCLEOTIDE SEQUENCE</scope>
    <source>
        <strain evidence="2">DSM 44596</strain>
    </source>
</reference>
<organism evidence="2">
    <name type="scientific">Nocardia globerula</name>
    <dbReference type="NCBI Taxonomy" id="1818"/>
    <lineage>
        <taxon>Bacteria</taxon>
        <taxon>Bacillati</taxon>
        <taxon>Actinomycetota</taxon>
        <taxon>Actinomycetes</taxon>
        <taxon>Mycobacteriales</taxon>
        <taxon>Nocardiaceae</taxon>
        <taxon>Nocardia</taxon>
    </lineage>
</organism>
<dbReference type="Gene3D" id="3.10.450.50">
    <property type="match status" value="1"/>
</dbReference>
<protein>
    <submittedName>
        <fullName evidence="2">Limonene-1,2-epoxide hydrolase</fullName>
    </submittedName>
</protein>
<gene>
    <name evidence="2" type="ORF">FNL38_10935</name>
</gene>
<evidence type="ECO:0000259" key="1">
    <source>
        <dbReference type="Pfam" id="PF07858"/>
    </source>
</evidence>
<evidence type="ECO:0000313" key="2">
    <source>
        <dbReference type="EMBL" id="TYQ01023.1"/>
    </source>
</evidence>
<sequence length="123" mass="13656">MTPDTLVTEFCKEWADADIAKIVDYFTDDIVYHNIPMEPVVGREAVRTFIEQFVGAFGNIDFQTKRQVSGGDVVMNERIDVFSINGAEVALPVMGVFEVRDGKISAWRDYFDMAPITAAAGQG</sequence>